<organism evidence="3 5">
    <name type="scientific">Staphylococcus succinus</name>
    <dbReference type="NCBI Taxonomy" id="61015"/>
    <lineage>
        <taxon>Bacteria</taxon>
        <taxon>Bacillati</taxon>
        <taxon>Bacillota</taxon>
        <taxon>Bacilli</taxon>
        <taxon>Bacillales</taxon>
        <taxon>Staphylococcaceae</taxon>
        <taxon>Staphylococcus</taxon>
    </lineage>
</organism>
<reference evidence="4 5" key="1">
    <citation type="journal article" date="2016" name="Front. Microbiol.">
        <title>Comprehensive Phylogenetic Analysis of Bovine Non-aureus Staphylococci Species Based on Whole-Genome Sequencing.</title>
        <authorList>
            <person name="Naushad S."/>
            <person name="Barkema H.W."/>
            <person name="Luby C."/>
            <person name="Condas L.A."/>
            <person name="Nobrega D.B."/>
            <person name="Carson D.A."/>
            <person name="De Buck J."/>
        </authorList>
    </citation>
    <scope>NUCLEOTIDE SEQUENCE [LARGE SCALE GENOMIC DNA]</scope>
    <source>
        <strain evidence="2 4">SNUC 1084</strain>
        <strain evidence="3 5">SNUC 1231</strain>
    </source>
</reference>
<dbReference type="RefSeq" id="WP_053042485.1">
    <property type="nucleotide sequence ID" value="NZ_CP118976.1"/>
</dbReference>
<evidence type="ECO:0000313" key="3">
    <source>
        <dbReference type="EMBL" id="PTI74751.1"/>
    </source>
</evidence>
<sequence length="233" mass="26064">MKKILKLALVFLILLPVGVNTLKNKANAQTQNEIHIKSKQFIEYPIKKMPEKVVQEYKNSGWNITEKGAYRDVNLSEGDVYINGKKHEINSHGIVKVDNIKNDKLNISSDGKNENRATVVSNNGEKTATFDINANQIIDNMDKGTHTVTQEAGYGKKYKKGEWVHCNRFNGPQSDNVHYAKSNPKAMVNFAGSDCDKALLRSTKCYGHSYCNIKAKAAACSSIIGHSTKYHHH</sequence>
<evidence type="ECO:0000256" key="1">
    <source>
        <dbReference type="SAM" id="SignalP"/>
    </source>
</evidence>
<name>A0A9Q6HN09_9STAP</name>
<feature type="chain" id="PRO_5040182115" evidence="1">
    <location>
        <begin position="29"/>
        <end position="233"/>
    </location>
</feature>
<dbReference type="AlphaFoldDB" id="A0A9Q6HN09"/>
<dbReference type="Proteomes" id="UP000241960">
    <property type="component" value="Unassembled WGS sequence"/>
</dbReference>
<dbReference type="Proteomes" id="UP000240859">
    <property type="component" value="Unassembled WGS sequence"/>
</dbReference>
<feature type="signal peptide" evidence="1">
    <location>
        <begin position="1"/>
        <end position="28"/>
    </location>
</feature>
<evidence type="ECO:0000313" key="2">
    <source>
        <dbReference type="EMBL" id="PTI66728.1"/>
    </source>
</evidence>
<proteinExistence type="predicted"/>
<keyword evidence="4" id="KW-1185">Reference proteome</keyword>
<keyword evidence="1" id="KW-0732">Signal</keyword>
<dbReference type="EMBL" id="PZFR01000104">
    <property type="protein sequence ID" value="PTI66728.1"/>
    <property type="molecule type" value="Genomic_DNA"/>
</dbReference>
<dbReference type="GeneID" id="93719198"/>
<evidence type="ECO:0000313" key="5">
    <source>
        <dbReference type="Proteomes" id="UP000241960"/>
    </source>
</evidence>
<reference evidence="3" key="2">
    <citation type="submission" date="2018-03" db="EMBL/GenBank/DDBJ databases">
        <authorList>
            <person name="Naushad S."/>
        </authorList>
    </citation>
    <scope>NUCLEOTIDE SEQUENCE</scope>
    <source>
        <strain evidence="2">SNUC 1084</strain>
        <strain evidence="3">SNUC 1231</strain>
    </source>
</reference>
<accession>A0A9Q6HN09</accession>
<comment type="caution">
    <text evidence="3">The sequence shown here is derived from an EMBL/GenBank/DDBJ whole genome shotgun (WGS) entry which is preliminary data.</text>
</comment>
<protein>
    <submittedName>
        <fullName evidence="3">Uncharacterized protein</fullName>
    </submittedName>
</protein>
<evidence type="ECO:0000313" key="4">
    <source>
        <dbReference type="Proteomes" id="UP000240859"/>
    </source>
</evidence>
<gene>
    <name evidence="2" type="ORF">BU057_11745</name>
    <name evidence="3" type="ORF">BU058_10040</name>
</gene>
<dbReference type="EMBL" id="PZFQ01000034">
    <property type="protein sequence ID" value="PTI74751.1"/>
    <property type="molecule type" value="Genomic_DNA"/>
</dbReference>